<dbReference type="InterPro" id="IPR002931">
    <property type="entry name" value="Transglutaminase-like"/>
</dbReference>
<feature type="transmembrane region" description="Helical" evidence="1">
    <location>
        <begin position="139"/>
        <end position="155"/>
    </location>
</feature>
<keyword evidence="1" id="KW-0472">Membrane</keyword>
<protein>
    <submittedName>
        <fullName evidence="3">Transglutaminase domain-containing protein</fullName>
    </submittedName>
</protein>
<dbReference type="InterPro" id="IPR038765">
    <property type="entry name" value="Papain-like_cys_pep_sf"/>
</dbReference>
<dbReference type="Proteomes" id="UP000008457">
    <property type="component" value="Chromosome"/>
</dbReference>
<dbReference type="SUPFAM" id="SSF54001">
    <property type="entry name" value="Cysteine proteinases"/>
    <property type="match status" value="1"/>
</dbReference>
<dbReference type="EMBL" id="CP002360">
    <property type="protein sequence ID" value="AEE96932.1"/>
    <property type="molecule type" value="Genomic_DNA"/>
</dbReference>
<dbReference type="InterPro" id="IPR052901">
    <property type="entry name" value="Bact_TGase-like"/>
</dbReference>
<accession>F4A098</accession>
<dbReference type="OrthoDB" id="9804872at2"/>
<feature type="transmembrane region" description="Helical" evidence="1">
    <location>
        <begin position="12"/>
        <end position="32"/>
    </location>
</feature>
<dbReference type="PANTHER" id="PTHR42736:SF1">
    <property type="entry name" value="PROTEIN-GLUTAMINE GAMMA-GLUTAMYLTRANSFERASE"/>
    <property type="match status" value="1"/>
</dbReference>
<feature type="transmembrane region" description="Helical" evidence="1">
    <location>
        <begin position="111"/>
        <end position="132"/>
    </location>
</feature>
<evidence type="ECO:0000259" key="2">
    <source>
        <dbReference type="SMART" id="SM00460"/>
    </source>
</evidence>
<dbReference type="InterPro" id="IPR025403">
    <property type="entry name" value="TgpA-like_C"/>
</dbReference>
<dbReference type="HOGENOM" id="CLU_020115_0_0_9"/>
<organism evidence="3 4">
    <name type="scientific">Mahella australiensis (strain DSM 15567 / CIP 107919 / 50-1 BON)</name>
    <dbReference type="NCBI Taxonomy" id="697281"/>
    <lineage>
        <taxon>Bacteria</taxon>
        <taxon>Bacillati</taxon>
        <taxon>Bacillota</taxon>
        <taxon>Clostridia</taxon>
        <taxon>Thermoanaerobacterales</taxon>
        <taxon>Thermoanaerobacterales Family IV. Incertae Sedis</taxon>
        <taxon>Mahella</taxon>
    </lineage>
</organism>
<dbReference type="eggNOG" id="COG1305">
    <property type="taxonomic scope" value="Bacteria"/>
</dbReference>
<evidence type="ECO:0000256" key="1">
    <source>
        <dbReference type="SAM" id="Phobius"/>
    </source>
</evidence>
<gene>
    <name evidence="3" type="ordered locus">Mahau_1751</name>
</gene>
<dbReference type="RefSeq" id="WP_013781360.1">
    <property type="nucleotide sequence ID" value="NC_015520.1"/>
</dbReference>
<dbReference type="Pfam" id="PF01841">
    <property type="entry name" value="Transglut_core"/>
    <property type="match status" value="1"/>
</dbReference>
<dbReference type="KEGG" id="mas:Mahau_1751"/>
<evidence type="ECO:0000313" key="4">
    <source>
        <dbReference type="Proteomes" id="UP000008457"/>
    </source>
</evidence>
<feature type="transmembrane region" description="Helical" evidence="1">
    <location>
        <begin position="38"/>
        <end position="58"/>
    </location>
</feature>
<dbReference type="PANTHER" id="PTHR42736">
    <property type="entry name" value="PROTEIN-GLUTAMINE GAMMA-GLUTAMYLTRANSFERASE"/>
    <property type="match status" value="1"/>
</dbReference>
<dbReference type="STRING" id="697281.Mahau_1751"/>
<feature type="domain" description="Transglutaminase-like" evidence="2">
    <location>
        <begin position="474"/>
        <end position="545"/>
    </location>
</feature>
<name>F4A098_MAHA5</name>
<proteinExistence type="predicted"/>
<dbReference type="AlphaFoldDB" id="F4A098"/>
<dbReference type="SMART" id="SM00460">
    <property type="entry name" value="TGc"/>
    <property type="match status" value="1"/>
</dbReference>
<keyword evidence="1" id="KW-1133">Transmembrane helix</keyword>
<sequence length="744" mass="86533">MKDIHGKRYLLTYIIVAVLMVLCLNLSITNGFDFPYPFYRTIIWTVIITLLFSLWAFYKKIDIIVLAAFIAIIVAVYIRDKQELISAVDFVKNMAIWASLYMNNSVEYSAAYAQILLFCIYILTGFIMPFLIIRWKQTFIPIVAGLLVFVVQWYGFVDEAIYYMVVFAAVAVVLMALRTYERQQRVKSKDALSNWVSMGGIISAAAIAMTMIMPMDIEPVSWQWLNDKIVQTFPVVREWRGGDRAHPLTSVDLSGTFDLSETGMQRSQKFLGGPALQDDSVALIVHSPQKTYLRAVAYDIYDGRGWERSQSKWYAYNDGAAMDNSFARDVETYKIKITVEPADLHSNTLFVPWQPWAIYKQDGGQYYGSDAYEIMNPEGRMREPYTAESIVPIVDVDRLKASGYNYPLPIMNRYLQLPQDRISDRLKQEAMKITEKYSNPYDKVKAVESYLRQFPYTLDVSYTPRGQEFVDYFIFEQKQGYCVYYATAMAVMLRSIGIPARYVTGFVMPDEPVESDRYEITNSQAHSWVEVYFSEFGWLPFEPTPAYAASQFGETITGDAVAAGNYNDYYQQYMDYMNQLNQTTGNYDPSAQIDVVAPAEPPETNWWPTVLWSAAALIAALLMRITYVWIIKWRQRNIWRRSEYRDGILTYYDIICRLLEHWGLSMWPGETPAEYADRVCRYMGSQRFKELTDIFQRARYSQQSMTKAELEQMSEYYERILESIREQPKTYISYIWRRYVLNAI</sequence>
<feature type="transmembrane region" description="Helical" evidence="1">
    <location>
        <begin position="610"/>
        <end position="631"/>
    </location>
</feature>
<keyword evidence="1" id="KW-0812">Transmembrane</keyword>
<keyword evidence="4" id="KW-1185">Reference proteome</keyword>
<reference evidence="4" key="1">
    <citation type="submission" date="2010-11" db="EMBL/GenBank/DDBJ databases">
        <title>The complete genome of Mahella australiensis DSM 15567.</title>
        <authorList>
            <consortium name="US DOE Joint Genome Institute (JGI-PGF)"/>
            <person name="Lucas S."/>
            <person name="Copeland A."/>
            <person name="Lapidus A."/>
            <person name="Bruce D."/>
            <person name="Goodwin L."/>
            <person name="Pitluck S."/>
            <person name="Kyrpides N."/>
            <person name="Mavromatis K."/>
            <person name="Pagani I."/>
            <person name="Ivanova N."/>
            <person name="Teshima H."/>
            <person name="Brettin T."/>
            <person name="Detter J.C."/>
            <person name="Han C."/>
            <person name="Tapia R."/>
            <person name="Land M."/>
            <person name="Hauser L."/>
            <person name="Markowitz V."/>
            <person name="Cheng J.-F."/>
            <person name="Hugenholtz P."/>
            <person name="Woyke T."/>
            <person name="Wu D."/>
            <person name="Spring S."/>
            <person name="Pukall R."/>
            <person name="Steenblock K."/>
            <person name="Schneider S."/>
            <person name="Klenk H.-P."/>
            <person name="Eisen J.A."/>
        </authorList>
    </citation>
    <scope>NUCLEOTIDE SEQUENCE [LARGE SCALE GENOMIC DNA]</scope>
    <source>
        <strain evidence="4">DSM 15567 / CIP 107919 / 50-1 BON</strain>
    </source>
</reference>
<dbReference type="Gene3D" id="3.10.620.30">
    <property type="match status" value="1"/>
</dbReference>
<evidence type="ECO:0000313" key="3">
    <source>
        <dbReference type="EMBL" id="AEE96932.1"/>
    </source>
</evidence>
<feature type="transmembrane region" description="Helical" evidence="1">
    <location>
        <begin position="161"/>
        <end position="180"/>
    </location>
</feature>
<feature type="transmembrane region" description="Helical" evidence="1">
    <location>
        <begin position="192"/>
        <end position="213"/>
    </location>
</feature>
<reference evidence="3 4" key="2">
    <citation type="journal article" date="2011" name="Stand. Genomic Sci.">
        <title>Complete genome sequence of Mahella australiensis type strain (50-1 BON).</title>
        <authorList>
            <person name="Sikorski J."/>
            <person name="Teshima H."/>
            <person name="Nolan M."/>
            <person name="Lucas S."/>
            <person name="Hammon N."/>
            <person name="Deshpande S."/>
            <person name="Cheng J.F."/>
            <person name="Pitluck S."/>
            <person name="Liolios K."/>
            <person name="Pagani I."/>
            <person name="Ivanova N."/>
            <person name="Huntemann M."/>
            <person name="Mavromatis K."/>
            <person name="Ovchinikova G."/>
            <person name="Pati A."/>
            <person name="Tapia R."/>
            <person name="Han C."/>
            <person name="Goodwin L."/>
            <person name="Chen A."/>
            <person name="Palaniappan K."/>
            <person name="Land M."/>
            <person name="Hauser L."/>
            <person name="Ngatchou-Djao O.D."/>
            <person name="Rohde M."/>
            <person name="Pukall R."/>
            <person name="Spring S."/>
            <person name="Abt B."/>
            <person name="Goker M."/>
            <person name="Detter J.C."/>
            <person name="Woyke T."/>
            <person name="Bristow J."/>
            <person name="Markowitz V."/>
            <person name="Hugenholtz P."/>
            <person name="Eisen J.A."/>
            <person name="Kyrpides N.C."/>
            <person name="Klenk H.P."/>
            <person name="Lapidus A."/>
        </authorList>
    </citation>
    <scope>NUCLEOTIDE SEQUENCE [LARGE SCALE GENOMIC DNA]</scope>
    <source>
        <strain evidence="4">DSM 15567 / CIP 107919 / 50-1 BON</strain>
    </source>
</reference>
<feature type="transmembrane region" description="Helical" evidence="1">
    <location>
        <begin position="63"/>
        <end position="79"/>
    </location>
</feature>
<dbReference type="Pfam" id="PF13559">
    <property type="entry name" value="DUF4129"/>
    <property type="match status" value="1"/>
</dbReference>